<protein>
    <submittedName>
        <fullName evidence="2">Uncharacterized protein</fullName>
    </submittedName>
</protein>
<feature type="transmembrane region" description="Helical" evidence="1">
    <location>
        <begin position="12"/>
        <end position="34"/>
    </location>
</feature>
<sequence>MKIFIEEQKFNQPLVFIGLFFVFTIVSITTFQNWEVISNGNIGAKIGSISGIIIVLLVALLFIFLKLKTRIDEIGIHYQFYPFHLNSKTITWNLISKCYIRNYNAISEYGGWGIKFSYFKKKEKSFTTKGNIGLQLELKNGKKILLGTQLKDSLQKTLDNYQQKITLK</sequence>
<dbReference type="Proteomes" id="UP000199312">
    <property type="component" value="Unassembled WGS sequence"/>
</dbReference>
<dbReference type="AlphaFoldDB" id="A0A1I6STY9"/>
<gene>
    <name evidence="2" type="ORF">SAMN04488006_0122</name>
</gene>
<name>A0A1I6STY9_9FLAO</name>
<organism evidence="2 3">
    <name type="scientific">Lutibacter maritimus</name>
    <dbReference type="NCBI Taxonomy" id="593133"/>
    <lineage>
        <taxon>Bacteria</taxon>
        <taxon>Pseudomonadati</taxon>
        <taxon>Bacteroidota</taxon>
        <taxon>Flavobacteriia</taxon>
        <taxon>Flavobacteriales</taxon>
        <taxon>Flavobacteriaceae</taxon>
        <taxon>Lutibacter</taxon>
    </lineage>
</organism>
<dbReference type="STRING" id="593133.SAMN04488006_0122"/>
<accession>A0A1I6STY9</accession>
<feature type="transmembrane region" description="Helical" evidence="1">
    <location>
        <begin position="46"/>
        <end position="65"/>
    </location>
</feature>
<proteinExistence type="predicted"/>
<evidence type="ECO:0000256" key="1">
    <source>
        <dbReference type="SAM" id="Phobius"/>
    </source>
</evidence>
<evidence type="ECO:0000313" key="2">
    <source>
        <dbReference type="EMBL" id="SFS80392.1"/>
    </source>
</evidence>
<keyword evidence="1" id="KW-0812">Transmembrane</keyword>
<keyword evidence="1" id="KW-0472">Membrane</keyword>
<keyword evidence="1" id="KW-1133">Transmembrane helix</keyword>
<dbReference type="EMBL" id="FOZP01000011">
    <property type="protein sequence ID" value="SFS80392.1"/>
    <property type="molecule type" value="Genomic_DNA"/>
</dbReference>
<evidence type="ECO:0000313" key="3">
    <source>
        <dbReference type="Proteomes" id="UP000199312"/>
    </source>
</evidence>
<reference evidence="3" key="1">
    <citation type="submission" date="2016-10" db="EMBL/GenBank/DDBJ databases">
        <authorList>
            <person name="Varghese N."/>
            <person name="Submissions S."/>
        </authorList>
    </citation>
    <scope>NUCLEOTIDE SEQUENCE [LARGE SCALE GENOMIC DNA]</scope>
    <source>
        <strain evidence="3">DSM 24450</strain>
    </source>
</reference>
<dbReference type="RefSeq" id="WP_245780686.1">
    <property type="nucleotide sequence ID" value="NZ_FOZP01000011.1"/>
</dbReference>
<keyword evidence="3" id="KW-1185">Reference proteome</keyword>